<gene>
    <name evidence="2" type="ORF">NCTC12722_02967</name>
</gene>
<dbReference type="EMBL" id="UIGB01000001">
    <property type="protein sequence ID" value="SUU85750.1"/>
    <property type="molecule type" value="Genomic_DNA"/>
</dbReference>
<dbReference type="Proteomes" id="UP000254343">
    <property type="component" value="Unassembled WGS sequence"/>
</dbReference>
<proteinExistence type="predicted"/>
<evidence type="ECO:0000313" key="2">
    <source>
        <dbReference type="EMBL" id="SUU85750.1"/>
    </source>
</evidence>
<feature type="signal peptide" evidence="1">
    <location>
        <begin position="1"/>
        <end position="21"/>
    </location>
</feature>
<feature type="chain" id="PRO_5016648285" evidence="1">
    <location>
        <begin position="22"/>
        <end position="174"/>
    </location>
</feature>
<dbReference type="AlphaFoldDB" id="A0A380W9T1"/>
<accession>A0A380W9T1</accession>
<reference evidence="2 3" key="1">
    <citation type="submission" date="2018-06" db="EMBL/GenBank/DDBJ databases">
        <authorList>
            <consortium name="Pathogen Informatics"/>
            <person name="Doyle S."/>
        </authorList>
    </citation>
    <scope>NUCLEOTIDE SEQUENCE [LARGE SCALE GENOMIC DNA]</scope>
    <source>
        <strain evidence="2 3">NCTC12722</strain>
    </source>
</reference>
<organism evidence="2 3">
    <name type="scientific">Afipia felis</name>
    <name type="common">Cat scratch disease bacillus</name>
    <dbReference type="NCBI Taxonomy" id="1035"/>
    <lineage>
        <taxon>Bacteria</taxon>
        <taxon>Pseudomonadati</taxon>
        <taxon>Pseudomonadota</taxon>
        <taxon>Alphaproteobacteria</taxon>
        <taxon>Hyphomicrobiales</taxon>
        <taxon>Nitrobacteraceae</taxon>
        <taxon>Afipia</taxon>
    </lineage>
</organism>
<evidence type="ECO:0000313" key="3">
    <source>
        <dbReference type="Proteomes" id="UP000254343"/>
    </source>
</evidence>
<evidence type="ECO:0000256" key="1">
    <source>
        <dbReference type="SAM" id="SignalP"/>
    </source>
</evidence>
<sequence length="174" mass="18908">MFARLAFGVALAGCAVAPAFAEQMDAGQARKFVANKLFSFTCFDGTKGAGRIYEDGSAAGSVQFSGTGPLRHMRLPSNTLQVRNGSVCASVKGLPFEPCFNLNKYDEVSFRGSVSGLGFAYCDFHRQGNVRTFLTRMIRKPRSLHAPHRTEARAEAARAEVHSEPVAELRKSTD</sequence>
<dbReference type="RefSeq" id="WP_002716576.1">
    <property type="nucleotide sequence ID" value="NZ_UFSI01000001.1"/>
</dbReference>
<name>A0A380W9T1_AFIFE</name>
<keyword evidence="1" id="KW-0732">Signal</keyword>
<protein>
    <submittedName>
        <fullName evidence="2">Uncharacterized protein</fullName>
    </submittedName>
</protein>
<dbReference type="OrthoDB" id="8128744at2"/>